<evidence type="ECO:0000256" key="8">
    <source>
        <dbReference type="SAM" id="MobiDB-lite"/>
    </source>
</evidence>
<dbReference type="InterPro" id="IPR040222">
    <property type="entry name" value="ALOG"/>
</dbReference>
<accession>A0A4P1QUJ5</accession>
<evidence type="ECO:0000256" key="2">
    <source>
        <dbReference type="ARBA" id="ARBA00010308"/>
    </source>
</evidence>
<evidence type="ECO:0000256" key="3">
    <source>
        <dbReference type="ARBA" id="ARBA00022473"/>
    </source>
</evidence>
<gene>
    <name evidence="10" type="ORF">TanjilG_21624</name>
</gene>
<comment type="subcellular location">
    <subcellularLocation>
        <location evidence="1">Nucleus</location>
    </subcellularLocation>
</comment>
<reference evidence="10 11" key="1">
    <citation type="journal article" date="2017" name="Plant Biotechnol. J.">
        <title>A comprehensive draft genome sequence for lupin (Lupinus angustifolius), an emerging health food: insights into plant-microbe interactions and legume evolution.</title>
        <authorList>
            <person name="Hane J.K."/>
            <person name="Ming Y."/>
            <person name="Kamphuis L.G."/>
            <person name="Nelson M.N."/>
            <person name="Garg G."/>
            <person name="Atkins C.A."/>
            <person name="Bayer P.E."/>
            <person name="Bravo A."/>
            <person name="Bringans S."/>
            <person name="Cannon S."/>
            <person name="Edwards D."/>
            <person name="Foley R."/>
            <person name="Gao L.L."/>
            <person name="Harrison M.J."/>
            <person name="Huang W."/>
            <person name="Hurgobin B."/>
            <person name="Li S."/>
            <person name="Liu C.W."/>
            <person name="McGrath A."/>
            <person name="Morahan G."/>
            <person name="Murray J."/>
            <person name="Weller J."/>
            <person name="Jian J."/>
            <person name="Singh K.B."/>
        </authorList>
    </citation>
    <scope>NUCLEOTIDE SEQUENCE [LARGE SCALE GENOMIC DNA]</scope>
    <source>
        <strain evidence="11">cv. Tanjil</strain>
        <tissue evidence="10">Whole plant</tissue>
    </source>
</reference>
<dbReference type="KEGG" id="lang:109330231"/>
<evidence type="ECO:0000313" key="11">
    <source>
        <dbReference type="Proteomes" id="UP000188354"/>
    </source>
</evidence>
<dbReference type="STRING" id="3871.A0A4P1QUJ5"/>
<dbReference type="GO" id="GO:0003677">
    <property type="term" value="F:DNA binding"/>
    <property type="evidence" value="ECO:0007669"/>
    <property type="project" value="UniProtKB-KW"/>
</dbReference>
<keyword evidence="6" id="KW-0804">Transcription</keyword>
<dbReference type="PANTHER" id="PTHR31165">
    <property type="entry name" value="PROTEIN G1-LIKE2"/>
    <property type="match status" value="1"/>
</dbReference>
<dbReference type="Proteomes" id="UP000188354">
    <property type="component" value="Chromosome LG16"/>
</dbReference>
<feature type="compositionally biased region" description="Polar residues" evidence="8">
    <location>
        <begin position="1"/>
        <end position="16"/>
    </location>
</feature>
<evidence type="ECO:0000256" key="5">
    <source>
        <dbReference type="ARBA" id="ARBA00023125"/>
    </source>
</evidence>
<evidence type="ECO:0000313" key="10">
    <source>
        <dbReference type="EMBL" id="OIV95234.1"/>
    </source>
</evidence>
<dbReference type="GO" id="GO:0009299">
    <property type="term" value="P:mRNA transcription"/>
    <property type="evidence" value="ECO:0007669"/>
    <property type="project" value="TreeGrafter"/>
</dbReference>
<feature type="region of interest" description="Disordered" evidence="8">
    <location>
        <begin position="154"/>
        <end position="183"/>
    </location>
</feature>
<dbReference type="InterPro" id="IPR006936">
    <property type="entry name" value="ALOG_dom"/>
</dbReference>
<dbReference type="Pfam" id="PF04852">
    <property type="entry name" value="ALOG_dom"/>
    <property type="match status" value="1"/>
</dbReference>
<dbReference type="OrthoDB" id="1906822at2759"/>
<evidence type="ECO:0000256" key="4">
    <source>
        <dbReference type="ARBA" id="ARBA00023015"/>
    </source>
</evidence>
<organism evidence="10 11">
    <name type="scientific">Lupinus angustifolius</name>
    <name type="common">Narrow-leaved blue lupine</name>
    <dbReference type="NCBI Taxonomy" id="3871"/>
    <lineage>
        <taxon>Eukaryota</taxon>
        <taxon>Viridiplantae</taxon>
        <taxon>Streptophyta</taxon>
        <taxon>Embryophyta</taxon>
        <taxon>Tracheophyta</taxon>
        <taxon>Spermatophyta</taxon>
        <taxon>Magnoliopsida</taxon>
        <taxon>eudicotyledons</taxon>
        <taxon>Gunneridae</taxon>
        <taxon>Pentapetalae</taxon>
        <taxon>rosids</taxon>
        <taxon>fabids</taxon>
        <taxon>Fabales</taxon>
        <taxon>Fabaceae</taxon>
        <taxon>Papilionoideae</taxon>
        <taxon>50 kb inversion clade</taxon>
        <taxon>genistoids sensu lato</taxon>
        <taxon>core genistoids</taxon>
        <taxon>Genisteae</taxon>
        <taxon>Lupinus</taxon>
    </lineage>
</organism>
<evidence type="ECO:0000256" key="7">
    <source>
        <dbReference type="ARBA" id="ARBA00023242"/>
    </source>
</evidence>
<dbReference type="AlphaFoldDB" id="A0A4P1QUJ5"/>
<proteinExistence type="inferred from homology"/>
<evidence type="ECO:0000256" key="1">
    <source>
        <dbReference type="ARBA" id="ARBA00004123"/>
    </source>
</evidence>
<dbReference type="GO" id="GO:0009416">
    <property type="term" value="P:response to light stimulus"/>
    <property type="evidence" value="ECO:0007669"/>
    <property type="project" value="TreeGrafter"/>
</dbReference>
<keyword evidence="4" id="KW-0805">Transcription regulation</keyword>
<name>A0A4P1QUJ5_LUPAN</name>
<dbReference type="GO" id="GO:0005634">
    <property type="term" value="C:nucleus"/>
    <property type="evidence" value="ECO:0007669"/>
    <property type="project" value="UniProtKB-SubCell"/>
</dbReference>
<evidence type="ECO:0000259" key="9">
    <source>
        <dbReference type="PROSITE" id="PS51697"/>
    </source>
</evidence>
<feature type="domain" description="ALOG" evidence="9">
    <location>
        <begin position="35"/>
        <end position="162"/>
    </location>
</feature>
<comment type="similarity">
    <text evidence="2">Belongs to the plant homeotic and developmental regulators ALOG protein family.</text>
</comment>
<dbReference type="PROSITE" id="PS51697">
    <property type="entry name" value="ALOG"/>
    <property type="match status" value="1"/>
</dbReference>
<evidence type="ECO:0000256" key="6">
    <source>
        <dbReference type="ARBA" id="ARBA00023163"/>
    </source>
</evidence>
<sequence>MSREIQNIFSSSSSRTAVADDHQHRQQLVTAPLSRYESQKRRDWNTFGQYLRNQTPPVSLSQCNFNHVLEFLRYLDQFGKTKIHLHGCIFFGQPDPPAPCTCPLKQAWGSLDALIGRLRAAYDEHGGSLETNPFGSAVVRLFLREVKEYQSKARGIPYTKRKRSRSQIKGTHDTPKPFKQLAS</sequence>
<keyword evidence="3" id="KW-0217">Developmental protein</keyword>
<keyword evidence="7" id="KW-0539">Nucleus</keyword>
<dbReference type="Gramene" id="OIV95234">
    <property type="protein sequence ID" value="OIV95234"/>
    <property type="gene ID" value="TanjilG_21624"/>
</dbReference>
<feature type="region of interest" description="Disordered" evidence="8">
    <location>
        <begin position="1"/>
        <end position="24"/>
    </location>
</feature>
<dbReference type="EMBL" id="CM007376">
    <property type="protein sequence ID" value="OIV95234.1"/>
    <property type="molecule type" value="Genomic_DNA"/>
</dbReference>
<dbReference type="PANTHER" id="PTHR31165:SF8">
    <property type="entry name" value="PROTEIN LIGHT-DEPENDENT SHORT HYPOCOTYLS 9"/>
    <property type="match status" value="1"/>
</dbReference>
<keyword evidence="5" id="KW-0238">DNA-binding</keyword>
<protein>
    <recommendedName>
        <fullName evidence="9">ALOG domain-containing protein</fullName>
    </recommendedName>
</protein>
<keyword evidence="11" id="KW-1185">Reference proteome</keyword>